<evidence type="ECO:0000256" key="3">
    <source>
        <dbReference type="ARBA" id="ARBA00023163"/>
    </source>
</evidence>
<name>A0A6N7Z3U2_9PSEU</name>
<organism evidence="5 6">
    <name type="scientific">Amycolatopsis pithecellobii</name>
    <dbReference type="NCBI Taxonomy" id="664692"/>
    <lineage>
        <taxon>Bacteria</taxon>
        <taxon>Bacillati</taxon>
        <taxon>Actinomycetota</taxon>
        <taxon>Actinomycetes</taxon>
        <taxon>Pseudonocardiales</taxon>
        <taxon>Pseudonocardiaceae</taxon>
        <taxon>Amycolatopsis</taxon>
    </lineage>
</organism>
<evidence type="ECO:0000313" key="5">
    <source>
        <dbReference type="EMBL" id="MTD54971.1"/>
    </source>
</evidence>
<dbReference type="PROSITE" id="PS50949">
    <property type="entry name" value="HTH_GNTR"/>
    <property type="match status" value="1"/>
</dbReference>
<dbReference type="Pfam" id="PF07729">
    <property type="entry name" value="FCD"/>
    <property type="match status" value="1"/>
</dbReference>
<keyword evidence="2" id="KW-0238">DNA-binding</keyword>
<dbReference type="SMART" id="SM00895">
    <property type="entry name" value="FCD"/>
    <property type="match status" value="1"/>
</dbReference>
<evidence type="ECO:0000313" key="6">
    <source>
        <dbReference type="Proteomes" id="UP000440096"/>
    </source>
</evidence>
<keyword evidence="1" id="KW-0805">Transcription regulation</keyword>
<dbReference type="CDD" id="cd07377">
    <property type="entry name" value="WHTH_GntR"/>
    <property type="match status" value="1"/>
</dbReference>
<dbReference type="OrthoDB" id="8680240at2"/>
<dbReference type="Pfam" id="PF00392">
    <property type="entry name" value="GntR"/>
    <property type="match status" value="1"/>
</dbReference>
<gene>
    <name evidence="5" type="ORF">GKO32_13420</name>
</gene>
<dbReference type="GO" id="GO:0003677">
    <property type="term" value="F:DNA binding"/>
    <property type="evidence" value="ECO:0007669"/>
    <property type="project" value="UniProtKB-KW"/>
</dbReference>
<dbReference type="InterPro" id="IPR011711">
    <property type="entry name" value="GntR_C"/>
</dbReference>
<dbReference type="Proteomes" id="UP000440096">
    <property type="component" value="Unassembled WGS sequence"/>
</dbReference>
<dbReference type="SUPFAM" id="SSF46785">
    <property type="entry name" value="Winged helix' DNA-binding domain"/>
    <property type="match status" value="1"/>
</dbReference>
<evidence type="ECO:0000256" key="1">
    <source>
        <dbReference type="ARBA" id="ARBA00023015"/>
    </source>
</evidence>
<dbReference type="GO" id="GO:0003700">
    <property type="term" value="F:DNA-binding transcription factor activity"/>
    <property type="evidence" value="ECO:0007669"/>
    <property type="project" value="InterPro"/>
</dbReference>
<protein>
    <submittedName>
        <fullName evidence="5">GntR family transcriptional regulator</fullName>
    </submittedName>
</protein>
<keyword evidence="3" id="KW-0804">Transcription</keyword>
<dbReference type="InterPro" id="IPR036388">
    <property type="entry name" value="WH-like_DNA-bd_sf"/>
</dbReference>
<dbReference type="InterPro" id="IPR036390">
    <property type="entry name" value="WH_DNA-bd_sf"/>
</dbReference>
<proteinExistence type="predicted"/>
<dbReference type="EMBL" id="WMBA01000016">
    <property type="protein sequence ID" value="MTD54971.1"/>
    <property type="molecule type" value="Genomic_DNA"/>
</dbReference>
<sequence>MVGYAIRSVDSRQYWEKPMTIQAVRAGSLVETVREQLRHAILSGELPPGEAVRDSVLAARMEVSRAPVREALRALEQSGLVVKKPNRSYAVASFTARDLVDLAGVRIALEGLASRLAVGANAGSGGMAEALSRLRDAVDADDPVAMVSADREFHEALVTASGNQRLMTSYAQICDQIELALHATNALKRGREGLVERHEELFAEYQAALARRDVSILLSLLEGHVAGGLGVPPLEL</sequence>
<dbReference type="Gene3D" id="1.20.120.530">
    <property type="entry name" value="GntR ligand-binding domain-like"/>
    <property type="match status" value="1"/>
</dbReference>
<dbReference type="PANTHER" id="PTHR43537">
    <property type="entry name" value="TRANSCRIPTIONAL REGULATOR, GNTR FAMILY"/>
    <property type="match status" value="1"/>
</dbReference>
<dbReference type="SUPFAM" id="SSF48008">
    <property type="entry name" value="GntR ligand-binding domain-like"/>
    <property type="match status" value="1"/>
</dbReference>
<feature type="domain" description="HTH gntR-type" evidence="4">
    <location>
        <begin position="27"/>
        <end position="94"/>
    </location>
</feature>
<evidence type="ECO:0000256" key="2">
    <source>
        <dbReference type="ARBA" id="ARBA00023125"/>
    </source>
</evidence>
<dbReference type="Gene3D" id="1.10.10.10">
    <property type="entry name" value="Winged helix-like DNA-binding domain superfamily/Winged helix DNA-binding domain"/>
    <property type="match status" value="1"/>
</dbReference>
<dbReference type="PANTHER" id="PTHR43537:SF50">
    <property type="entry name" value="TRANSCRIPTIONAL REGULATORY PROTEIN"/>
    <property type="match status" value="1"/>
</dbReference>
<dbReference type="InterPro" id="IPR000524">
    <property type="entry name" value="Tscrpt_reg_HTH_GntR"/>
</dbReference>
<accession>A0A6N7Z3U2</accession>
<dbReference type="SMART" id="SM00345">
    <property type="entry name" value="HTH_GNTR"/>
    <property type="match status" value="1"/>
</dbReference>
<evidence type="ECO:0000259" key="4">
    <source>
        <dbReference type="PROSITE" id="PS50949"/>
    </source>
</evidence>
<reference evidence="5 6" key="1">
    <citation type="submission" date="2019-11" db="EMBL/GenBank/DDBJ databases">
        <title>Draft genome of Amycolatopsis RM579.</title>
        <authorList>
            <person name="Duangmal K."/>
            <person name="Mingma R."/>
        </authorList>
    </citation>
    <scope>NUCLEOTIDE SEQUENCE [LARGE SCALE GENOMIC DNA]</scope>
    <source>
        <strain evidence="5 6">RM579</strain>
    </source>
</reference>
<keyword evidence="6" id="KW-1185">Reference proteome</keyword>
<dbReference type="InterPro" id="IPR008920">
    <property type="entry name" value="TF_FadR/GntR_C"/>
</dbReference>
<dbReference type="AlphaFoldDB" id="A0A6N7Z3U2"/>
<comment type="caution">
    <text evidence="5">The sequence shown here is derived from an EMBL/GenBank/DDBJ whole genome shotgun (WGS) entry which is preliminary data.</text>
</comment>